<sequence length="545" mass="61319">MSSHPKQGGSNRKTNLITKFFKATKSQLIPSDKGAVASPSVPCSSPTSSSPVPPLLGSAFLKRRASTSAPSSPTTIRPARKRSIPTWLSPSPGLRDRLTLRPKVFAPPADSWLSPLEPDGESILSLGSASDRSVSVSCISTDSLAPGGSKARAPGARARRDAADARRVIRTIKQVKENKYEKKSGLGGKYLIHRTLHPSGYKYLREVELKKPDNAELWEYFNGDKFRFDYTRRPCKGDKQFVIRMPSNFHESMAGELQTIIDRWLGEILNGTAFGVESPEKSKEEIEKSRTETKRIAREIHPTLATRVEYREPHLDRLEPDLSFTYEACEIADLVVEVAWSQRALKLADRARRYIEGTKGAIQTVVGLDMNDIYLGGHRATFSIWKGRHYDDRWSYTLVDNQEFIDGNGQVIDNCELFLSLKDFICTEEESQCDGYENIPLKITSTKLYEIYTYALGQQMAHEANKGIETMQEKTNDTWKKMLSIETAIQMKDDSDHIIMGEEDLASLRAKMSEVEQDIISIKEGMVEGVEKKINKLMQERKKST</sequence>
<protein>
    <submittedName>
        <fullName evidence="1">Uncharacterized protein</fullName>
    </submittedName>
</protein>
<accession>A0ACC1P3A1</accession>
<comment type="caution">
    <text evidence="1">The sequence shown here is derived from an EMBL/GenBank/DDBJ whole genome shotgun (WGS) entry which is preliminary data.</text>
</comment>
<gene>
    <name evidence="1" type="ORF">NUW58_g5095</name>
</gene>
<evidence type="ECO:0000313" key="2">
    <source>
        <dbReference type="Proteomes" id="UP001143856"/>
    </source>
</evidence>
<dbReference type="Proteomes" id="UP001143856">
    <property type="component" value="Unassembled WGS sequence"/>
</dbReference>
<organism evidence="1 2">
    <name type="scientific">Xylaria curta</name>
    <dbReference type="NCBI Taxonomy" id="42375"/>
    <lineage>
        <taxon>Eukaryota</taxon>
        <taxon>Fungi</taxon>
        <taxon>Dikarya</taxon>
        <taxon>Ascomycota</taxon>
        <taxon>Pezizomycotina</taxon>
        <taxon>Sordariomycetes</taxon>
        <taxon>Xylariomycetidae</taxon>
        <taxon>Xylariales</taxon>
        <taxon>Xylariaceae</taxon>
        <taxon>Xylaria</taxon>
    </lineage>
</organism>
<keyword evidence="2" id="KW-1185">Reference proteome</keyword>
<proteinExistence type="predicted"/>
<dbReference type="EMBL" id="JAPDGR010000966">
    <property type="protein sequence ID" value="KAJ2986302.1"/>
    <property type="molecule type" value="Genomic_DNA"/>
</dbReference>
<evidence type="ECO:0000313" key="1">
    <source>
        <dbReference type="EMBL" id="KAJ2986302.1"/>
    </source>
</evidence>
<name>A0ACC1P3A1_9PEZI</name>
<reference evidence="1" key="1">
    <citation type="submission" date="2022-10" db="EMBL/GenBank/DDBJ databases">
        <title>Genome Sequence of Xylaria curta.</title>
        <authorList>
            <person name="Buettner E."/>
        </authorList>
    </citation>
    <scope>NUCLEOTIDE SEQUENCE</scope>
    <source>
        <strain evidence="1">Babe10</strain>
    </source>
</reference>